<evidence type="ECO:0000259" key="2">
    <source>
        <dbReference type="Pfam" id="PF08239"/>
    </source>
</evidence>
<gene>
    <name evidence="3" type="ORF">SAMN06265370_101403</name>
</gene>
<evidence type="ECO:0000256" key="1">
    <source>
        <dbReference type="SAM" id="SignalP"/>
    </source>
</evidence>
<dbReference type="AlphaFoldDB" id="A0A238V0R7"/>
<dbReference type="Proteomes" id="UP000198417">
    <property type="component" value="Unassembled WGS sequence"/>
</dbReference>
<dbReference type="EMBL" id="FZNN01000001">
    <property type="protein sequence ID" value="SNR27607.1"/>
    <property type="molecule type" value="Genomic_DNA"/>
</dbReference>
<reference evidence="3 4" key="1">
    <citation type="submission" date="2017-06" db="EMBL/GenBank/DDBJ databases">
        <authorList>
            <person name="Kim H.J."/>
            <person name="Triplett B.A."/>
        </authorList>
    </citation>
    <scope>NUCLEOTIDE SEQUENCE [LARGE SCALE GENOMIC DNA]</scope>
    <source>
        <strain evidence="3 4">DSM 29052</strain>
    </source>
</reference>
<accession>A0A238V0R7</accession>
<feature type="chain" id="PRO_5011991748" evidence="1">
    <location>
        <begin position="26"/>
        <end position="100"/>
    </location>
</feature>
<proteinExistence type="predicted"/>
<keyword evidence="4" id="KW-1185">Reference proteome</keyword>
<feature type="signal peptide" evidence="1">
    <location>
        <begin position="1"/>
        <end position="25"/>
    </location>
</feature>
<protein>
    <submittedName>
        <fullName evidence="3">SH3 domain-containing protein</fullName>
    </submittedName>
</protein>
<organism evidence="3 4">
    <name type="scientific">Puniceibacterium sediminis</name>
    <dbReference type="NCBI Taxonomy" id="1608407"/>
    <lineage>
        <taxon>Bacteria</taxon>
        <taxon>Pseudomonadati</taxon>
        <taxon>Pseudomonadota</taxon>
        <taxon>Alphaproteobacteria</taxon>
        <taxon>Rhodobacterales</taxon>
        <taxon>Paracoccaceae</taxon>
        <taxon>Puniceibacterium</taxon>
    </lineage>
</organism>
<dbReference type="PROSITE" id="PS51257">
    <property type="entry name" value="PROKAR_LIPOPROTEIN"/>
    <property type="match status" value="1"/>
</dbReference>
<sequence>MRKAIFAAMATLMLGACTGSEPATGASLGRFEVIGVEDDDMLKMRAGPGTGYIVIVGLPNGTVLWVQSCQQTGGTRWCKVYLDRARGLKGYVSWAYLREM</sequence>
<feature type="domain" description="SH3b" evidence="2">
    <location>
        <begin position="42"/>
        <end position="97"/>
    </location>
</feature>
<evidence type="ECO:0000313" key="4">
    <source>
        <dbReference type="Proteomes" id="UP000198417"/>
    </source>
</evidence>
<dbReference type="RefSeq" id="WP_089268827.1">
    <property type="nucleotide sequence ID" value="NZ_FZNN01000001.1"/>
</dbReference>
<dbReference type="InterPro" id="IPR003646">
    <property type="entry name" value="SH3-like_bac-type"/>
</dbReference>
<dbReference type="Gene3D" id="2.30.30.40">
    <property type="entry name" value="SH3 Domains"/>
    <property type="match status" value="1"/>
</dbReference>
<name>A0A238V0R7_9RHOB</name>
<evidence type="ECO:0000313" key="3">
    <source>
        <dbReference type="EMBL" id="SNR27607.1"/>
    </source>
</evidence>
<keyword evidence="1" id="KW-0732">Signal</keyword>
<dbReference type="Pfam" id="PF08239">
    <property type="entry name" value="SH3_3"/>
    <property type="match status" value="1"/>
</dbReference>
<dbReference type="OrthoDB" id="8451772at2"/>